<dbReference type="EMBL" id="CP061169">
    <property type="protein sequence ID" value="QPZ39683.1"/>
    <property type="molecule type" value="Genomic_DNA"/>
</dbReference>
<keyword evidence="2" id="KW-1133">Transmembrane helix</keyword>
<accession>A0ABX6YLH4</accession>
<keyword evidence="4" id="KW-1185">Reference proteome</keyword>
<protein>
    <recommendedName>
        <fullName evidence="5">DUF4333 domain-containing protein</fullName>
    </recommendedName>
</protein>
<evidence type="ECO:0000313" key="3">
    <source>
        <dbReference type="EMBL" id="QPZ39683.1"/>
    </source>
</evidence>
<proteinExistence type="predicted"/>
<gene>
    <name evidence="3" type="ORF">HCR76_06460</name>
</gene>
<sequence>MSTGLANYQAPKLPKRPGRDGEHWWQGLGKGVWAAGILGIVVIGGGVALSVATANNNADKDRYGNTAEAINYCEDKVRGELKAPSTAEFDSSATGSGTYTVTGTVDSQNSFGAMMRSDFQCTVIIDGETQRTSLDSFEQR</sequence>
<organism evidence="3 4">
    <name type="scientific">Paramicrobacterium chengjingii</name>
    <dbReference type="NCBI Taxonomy" id="2769067"/>
    <lineage>
        <taxon>Bacteria</taxon>
        <taxon>Bacillati</taxon>
        <taxon>Actinomycetota</taxon>
        <taxon>Actinomycetes</taxon>
        <taxon>Micrococcales</taxon>
        <taxon>Microbacteriaceae</taxon>
        <taxon>Paramicrobacterium</taxon>
    </lineage>
</organism>
<evidence type="ECO:0000313" key="4">
    <source>
        <dbReference type="Proteomes" id="UP000662814"/>
    </source>
</evidence>
<dbReference type="RefSeq" id="WP_166989287.1">
    <property type="nucleotide sequence ID" value="NZ_CP061169.1"/>
</dbReference>
<dbReference type="Proteomes" id="UP000662814">
    <property type="component" value="Chromosome"/>
</dbReference>
<evidence type="ECO:0008006" key="5">
    <source>
        <dbReference type="Google" id="ProtNLM"/>
    </source>
</evidence>
<feature type="transmembrane region" description="Helical" evidence="2">
    <location>
        <begin position="32"/>
        <end position="52"/>
    </location>
</feature>
<evidence type="ECO:0000256" key="2">
    <source>
        <dbReference type="SAM" id="Phobius"/>
    </source>
</evidence>
<keyword evidence="2" id="KW-0472">Membrane</keyword>
<name>A0ABX6YLH4_9MICO</name>
<evidence type="ECO:0000256" key="1">
    <source>
        <dbReference type="SAM" id="MobiDB-lite"/>
    </source>
</evidence>
<keyword evidence="2" id="KW-0812">Transmembrane</keyword>
<reference evidence="3 4" key="1">
    <citation type="submission" date="2020-12" db="EMBL/GenBank/DDBJ databases">
        <title>Microbacterium sp. HY060.</title>
        <authorList>
            <person name="Zhou J."/>
        </authorList>
    </citation>
    <scope>NUCLEOTIDE SEQUENCE [LARGE SCALE GENOMIC DNA]</scope>
    <source>
        <strain evidence="3 4">HY60</strain>
    </source>
</reference>
<feature type="region of interest" description="Disordered" evidence="1">
    <location>
        <begin position="1"/>
        <end position="21"/>
    </location>
</feature>